<dbReference type="AlphaFoldDB" id="A0A5C7AVC2"/>
<dbReference type="Proteomes" id="UP000321734">
    <property type="component" value="Unassembled WGS sequence"/>
</dbReference>
<name>A0A5C7AVC2_9FLAO</name>
<evidence type="ECO:0000313" key="1">
    <source>
        <dbReference type="EMBL" id="TXE10485.1"/>
    </source>
</evidence>
<accession>A0A5C7AVC2</accession>
<dbReference type="InterPro" id="IPR025515">
    <property type="entry name" value="DUF4403"/>
</dbReference>
<proteinExistence type="predicted"/>
<gene>
    <name evidence="1" type="ORF">ES711_00830</name>
</gene>
<comment type="caution">
    <text evidence="1">The sequence shown here is derived from an EMBL/GenBank/DDBJ whole genome shotgun (WGS) entry which is preliminary data.</text>
</comment>
<dbReference type="Pfam" id="PF14356">
    <property type="entry name" value="DUF4403"/>
    <property type="match status" value="1"/>
</dbReference>
<protein>
    <submittedName>
        <fullName evidence="1">DUF4403 family protein</fullName>
    </submittedName>
</protein>
<dbReference type="EMBL" id="VORX01000001">
    <property type="protein sequence ID" value="TXE10485.1"/>
    <property type="molecule type" value="Genomic_DNA"/>
</dbReference>
<evidence type="ECO:0000313" key="2">
    <source>
        <dbReference type="Proteomes" id="UP000321734"/>
    </source>
</evidence>
<organism evidence="1 2">
    <name type="scientific">Gelidibacter salicanalis</name>
    <dbReference type="NCBI Taxonomy" id="291193"/>
    <lineage>
        <taxon>Bacteria</taxon>
        <taxon>Pseudomonadati</taxon>
        <taxon>Bacteroidota</taxon>
        <taxon>Flavobacteriia</taxon>
        <taxon>Flavobacteriales</taxon>
        <taxon>Flavobacteriaceae</taxon>
        <taxon>Gelidibacter</taxon>
    </lineage>
</organism>
<dbReference type="OrthoDB" id="1434790at2"/>
<keyword evidence="2" id="KW-1185">Reference proteome</keyword>
<reference evidence="1 2" key="1">
    <citation type="submission" date="2019-08" db="EMBL/GenBank/DDBJ databases">
        <title>Genome sequence of Gelidibacter salicanalis IC162T.</title>
        <authorList>
            <person name="Bowman J.P."/>
        </authorList>
    </citation>
    <scope>NUCLEOTIDE SEQUENCE [LARGE SCALE GENOMIC DNA]</scope>
    <source>
        <strain evidence="1 2">IC162</strain>
    </source>
</reference>
<sequence>MYMNTNQTSSDQDISLTLPVKMDFEVLDAFLKKEYNDTNISHKDDKGNTSNYFKILDLNLEESDHPDYNLSLKLHLQPLTLLFNNNTVDVSVLAELRLDVATQKLYVEAYDMDSNGKNWVTNTLLKTVLNTFIYKKVINTLSFDLMPMITEKLALINAQLASKFKTTNGISIMGNVASFSVSHFEIKNDVIWVLIHSQGWGVISIDDLELLG</sequence>